<name>A0A378J7B4_9GAMM</name>
<dbReference type="InterPro" id="IPR003779">
    <property type="entry name" value="CMD-like"/>
</dbReference>
<reference evidence="2 3" key="1">
    <citation type="submission" date="2018-06" db="EMBL/GenBank/DDBJ databases">
        <authorList>
            <consortium name="Pathogen Informatics"/>
            <person name="Doyle S."/>
        </authorList>
    </citation>
    <scope>NUCLEOTIDE SEQUENCE [LARGE SCALE GENOMIC DNA]</scope>
    <source>
        <strain evidence="2 3">NCTC13292</strain>
    </source>
</reference>
<evidence type="ECO:0000313" key="2">
    <source>
        <dbReference type="EMBL" id="STX43632.1"/>
    </source>
</evidence>
<dbReference type="InterPro" id="IPR004675">
    <property type="entry name" value="AhpD_core"/>
</dbReference>
<protein>
    <submittedName>
        <fullName evidence="2">Putative Carboxymuconolactone decarboxylase</fullName>
    </submittedName>
</protein>
<dbReference type="OrthoDB" id="9801997at2"/>
<dbReference type="Gene3D" id="1.20.1290.10">
    <property type="entry name" value="AhpD-like"/>
    <property type="match status" value="1"/>
</dbReference>
<dbReference type="SUPFAM" id="SSF69118">
    <property type="entry name" value="AhpD-like"/>
    <property type="match status" value="1"/>
</dbReference>
<proteinExistence type="predicted"/>
<feature type="domain" description="Carboxymuconolactone decarboxylase-like" evidence="1">
    <location>
        <begin position="12"/>
        <end position="93"/>
    </location>
</feature>
<dbReference type="RefSeq" id="WP_115221892.1">
    <property type="nucleotide sequence ID" value="NZ_UGOA01000001.1"/>
</dbReference>
<keyword evidence="3" id="KW-1185">Reference proteome</keyword>
<evidence type="ECO:0000259" key="1">
    <source>
        <dbReference type="Pfam" id="PF02627"/>
    </source>
</evidence>
<accession>A0A378J7B4</accession>
<dbReference type="Pfam" id="PF02627">
    <property type="entry name" value="CMD"/>
    <property type="match status" value="1"/>
</dbReference>
<dbReference type="GO" id="GO:0051920">
    <property type="term" value="F:peroxiredoxin activity"/>
    <property type="evidence" value="ECO:0007669"/>
    <property type="project" value="InterPro"/>
</dbReference>
<dbReference type="Proteomes" id="UP000254677">
    <property type="component" value="Unassembled WGS sequence"/>
</dbReference>
<gene>
    <name evidence="2" type="ORF">NCTC13292_02297</name>
</gene>
<dbReference type="PANTHER" id="PTHR34846:SF10">
    <property type="entry name" value="CYTOPLASMIC PROTEIN"/>
    <property type="match status" value="1"/>
</dbReference>
<dbReference type="InterPro" id="IPR029032">
    <property type="entry name" value="AhpD-like"/>
</dbReference>
<dbReference type="AlphaFoldDB" id="A0A378J7B4"/>
<evidence type="ECO:0000313" key="3">
    <source>
        <dbReference type="Proteomes" id="UP000254677"/>
    </source>
</evidence>
<dbReference type="EMBL" id="UGOA01000001">
    <property type="protein sequence ID" value="STX43632.1"/>
    <property type="molecule type" value="Genomic_DNA"/>
</dbReference>
<dbReference type="NCBIfam" id="TIGR00778">
    <property type="entry name" value="ahpD_dom"/>
    <property type="match status" value="1"/>
</dbReference>
<organism evidence="2 3">
    <name type="scientific">Legionella donaldsonii</name>
    <dbReference type="NCBI Taxonomy" id="45060"/>
    <lineage>
        <taxon>Bacteria</taxon>
        <taxon>Pseudomonadati</taxon>
        <taxon>Pseudomonadota</taxon>
        <taxon>Gammaproteobacteria</taxon>
        <taxon>Legionellales</taxon>
        <taxon>Legionellaceae</taxon>
        <taxon>Legionella</taxon>
    </lineage>
</organism>
<dbReference type="PANTHER" id="PTHR34846">
    <property type="entry name" value="4-CARBOXYMUCONOLACTONE DECARBOXYLASE FAMILY PROTEIN (AFU_ORTHOLOGUE AFUA_6G11590)"/>
    <property type="match status" value="1"/>
</dbReference>
<sequence length="145" mass="16627">MGTRLDYYKVSPDAVKALYNLESHVSKSGLEKTLLELVKLRVSQINGCAYCVDMHTTEAHKLGETERRLHAVAVWHESPFFTERERAALAWAESVTLLSETQADDETYQQVRHCFNELETVELTMAIITINSWNRLAVSFRKLPK</sequence>